<dbReference type="GO" id="GO:0016301">
    <property type="term" value="F:kinase activity"/>
    <property type="evidence" value="ECO:0007669"/>
    <property type="project" value="UniProtKB-KW"/>
</dbReference>
<feature type="domain" description="Carbohydrate kinase PfkB" evidence="3">
    <location>
        <begin position="19"/>
        <end position="314"/>
    </location>
</feature>
<dbReference type="AlphaFoldDB" id="A0A5C6W414"/>
<dbReference type="Proteomes" id="UP000321363">
    <property type="component" value="Unassembled WGS sequence"/>
</dbReference>
<keyword evidence="2 4" id="KW-0418">Kinase</keyword>
<dbReference type="InterPro" id="IPR029056">
    <property type="entry name" value="Ribokinase-like"/>
</dbReference>
<proteinExistence type="predicted"/>
<dbReference type="SUPFAM" id="SSF53613">
    <property type="entry name" value="Ribokinase-like"/>
    <property type="match status" value="1"/>
</dbReference>
<dbReference type="PANTHER" id="PTHR10584">
    <property type="entry name" value="SUGAR KINASE"/>
    <property type="match status" value="1"/>
</dbReference>
<comment type="caution">
    <text evidence="4">The sequence shown here is derived from an EMBL/GenBank/DDBJ whole genome shotgun (WGS) entry which is preliminary data.</text>
</comment>
<keyword evidence="1" id="KW-0808">Transferase</keyword>
<dbReference type="GO" id="GO:0005829">
    <property type="term" value="C:cytosol"/>
    <property type="evidence" value="ECO:0007669"/>
    <property type="project" value="TreeGrafter"/>
</dbReference>
<dbReference type="OrthoDB" id="9775849at2"/>
<dbReference type="InterPro" id="IPR011611">
    <property type="entry name" value="PfkB_dom"/>
</dbReference>
<dbReference type="Gene3D" id="3.40.1190.20">
    <property type="match status" value="1"/>
</dbReference>
<organism evidence="4 5">
    <name type="scientific">Metabacillus litoralis</name>
    <dbReference type="NCBI Taxonomy" id="152268"/>
    <lineage>
        <taxon>Bacteria</taxon>
        <taxon>Bacillati</taxon>
        <taxon>Bacillota</taxon>
        <taxon>Bacilli</taxon>
        <taxon>Bacillales</taxon>
        <taxon>Bacillaceae</taxon>
        <taxon>Metabacillus</taxon>
    </lineage>
</organism>
<evidence type="ECO:0000256" key="2">
    <source>
        <dbReference type="ARBA" id="ARBA00022777"/>
    </source>
</evidence>
<gene>
    <name evidence="4" type="ORF">FS935_00285</name>
</gene>
<evidence type="ECO:0000313" key="5">
    <source>
        <dbReference type="Proteomes" id="UP000321363"/>
    </source>
</evidence>
<evidence type="ECO:0000313" key="4">
    <source>
        <dbReference type="EMBL" id="TXC92687.1"/>
    </source>
</evidence>
<dbReference type="EMBL" id="VOQF01000001">
    <property type="protein sequence ID" value="TXC92687.1"/>
    <property type="molecule type" value="Genomic_DNA"/>
</dbReference>
<accession>A0A5C6W414</accession>
<protein>
    <submittedName>
        <fullName evidence="4">Carbohydrate kinase family protein</fullName>
    </submittedName>
</protein>
<evidence type="ECO:0000259" key="3">
    <source>
        <dbReference type="Pfam" id="PF00294"/>
    </source>
</evidence>
<dbReference type="PANTHER" id="PTHR10584:SF166">
    <property type="entry name" value="RIBOKINASE"/>
    <property type="match status" value="1"/>
</dbReference>
<evidence type="ECO:0000256" key="1">
    <source>
        <dbReference type="ARBA" id="ARBA00022679"/>
    </source>
</evidence>
<reference evidence="4 5" key="1">
    <citation type="journal article" date="2005" name="Int. J. Syst. Evol. Microbiol.">
        <title>Bacillus litoralis sp. nov., isolated from a tidal flat of the Yellow Sea in Korea.</title>
        <authorList>
            <person name="Yoon J.H."/>
            <person name="Oh T.K."/>
        </authorList>
    </citation>
    <scope>NUCLEOTIDE SEQUENCE [LARGE SCALE GENOMIC DNA]</scope>
    <source>
        <strain evidence="4 5">SW-211</strain>
    </source>
</reference>
<sequence>MTKGIAIAGTIAVDEIKVIDQYPQKSELTTIKSVQKSIGGAVSNCSVGLAKIDESLVVEAIALLGDDERGHFLYDRLSKYKNIRLEHMKFTGETPFTDVIQDLSDKTRTFFTFKGNSTLFNEHSFELTKLNARILHVAYILLLDALDQQDSEYGTKMAKLLKKAQDLGIKTSIDIVSENNNRYENIVPPSLKYTNYCVINEYEAGKTAGIELRDKGGNLLASRIKQVLFKLKDFGVQDWVVIHTPEGSFGYDGSTLHSVPSLKLEKESIKGTVGAGDAYLSGLLYGAYKELSLLDSMKIATAAAASSLFEEDSTSGIKSFPELITLYNSYPKRDETFI</sequence>
<name>A0A5C6W414_9BACI</name>
<keyword evidence="5" id="KW-1185">Reference proteome</keyword>
<dbReference type="Pfam" id="PF00294">
    <property type="entry name" value="PfkB"/>
    <property type="match status" value="1"/>
</dbReference>